<dbReference type="InterPro" id="IPR037278">
    <property type="entry name" value="ARFGAP/RecO"/>
</dbReference>
<evidence type="ECO:0000256" key="4">
    <source>
        <dbReference type="ARBA" id="ARBA00022833"/>
    </source>
</evidence>
<dbReference type="FunFam" id="1.10.220.150:FF:000013">
    <property type="entry name" value="Putative Arf GTPase-activating protein"/>
    <property type="match status" value="1"/>
</dbReference>
<sequence>MADPTKAETEHVFRVLKAQKANKMCFDCQARNPTWSSVTFGVYICLDCSSVHRNMGVHISFVRSTNLDSWQLNQLRTMKVGGNASATDFFNKHGGAALLNDSDTKKKYSSKVAELYKEELARRVKEDAARHPDKVVVDGPEPVSTPTAQGGDDDDFFSSWDKPATPKPAPTSSKPTAPPIIGRSASAGAAAPRTISSASLRSNSTTPTTSRPASKLGASRLNSSNPVTSTASSAHKKSKLGGLGAKKAAAPVNFEEAERKAAEEAERIRQLGYDREREKAEEEARARLAAEQSAATKAKSPVTKSTPITPAVAAPKGSAQDMERLGMGMKRLGFGGVPAAAAASTSSAAAIDDAPTFAREKFGNQRAISSDMYFGRGSYDPAATAEAQTRLQSFQGAQSISSNQYFGRDEEEELAMAHGQDGLLGDGTLAGLEVAAKDAISRVLANPDVQNVGESIRQGAMKLSDYLAQMSER</sequence>
<dbReference type="Proteomes" id="UP000313359">
    <property type="component" value="Unassembled WGS sequence"/>
</dbReference>
<dbReference type="PANTHER" id="PTHR45686:SF4">
    <property type="entry name" value="ADP-RIBOSYLATION FACTOR GTPASE ACTIVATING PROTEIN 3, ISOFORM H"/>
    <property type="match status" value="1"/>
</dbReference>
<dbReference type="GO" id="GO:0005096">
    <property type="term" value="F:GTPase activator activity"/>
    <property type="evidence" value="ECO:0007669"/>
    <property type="project" value="UniProtKB-KW"/>
</dbReference>
<dbReference type="SMART" id="SM00105">
    <property type="entry name" value="ArfGap"/>
    <property type="match status" value="1"/>
</dbReference>
<keyword evidence="2" id="KW-0479">Metal-binding</keyword>
<dbReference type="GO" id="GO:0008270">
    <property type="term" value="F:zinc ion binding"/>
    <property type="evidence" value="ECO:0007669"/>
    <property type="project" value="UniProtKB-KW"/>
</dbReference>
<dbReference type="STRING" id="1328759.A0A5C2S1R9"/>
<name>A0A5C2S1R9_9APHY</name>
<feature type="region of interest" description="Disordered" evidence="6">
    <location>
        <begin position="124"/>
        <end position="319"/>
    </location>
</feature>
<reference evidence="8" key="1">
    <citation type="journal article" date="2018" name="Genome Biol. Evol.">
        <title>Genomics and development of Lentinus tigrinus, a white-rot wood-decaying mushroom with dimorphic fruiting bodies.</title>
        <authorList>
            <person name="Wu B."/>
            <person name="Xu Z."/>
            <person name="Knudson A."/>
            <person name="Carlson A."/>
            <person name="Chen N."/>
            <person name="Kovaka S."/>
            <person name="LaButti K."/>
            <person name="Lipzen A."/>
            <person name="Pennachio C."/>
            <person name="Riley R."/>
            <person name="Schakwitz W."/>
            <person name="Umezawa K."/>
            <person name="Ohm R.A."/>
            <person name="Grigoriev I.V."/>
            <person name="Nagy L.G."/>
            <person name="Gibbons J."/>
            <person name="Hibbett D."/>
        </authorList>
    </citation>
    <scope>NUCLEOTIDE SEQUENCE [LARGE SCALE GENOMIC DNA]</scope>
    <source>
        <strain evidence="8">ALCF2SS1-6</strain>
    </source>
</reference>
<dbReference type="SUPFAM" id="SSF57863">
    <property type="entry name" value="ArfGap/RecO-like zinc finger"/>
    <property type="match status" value="1"/>
</dbReference>
<protein>
    <submittedName>
        <fullName evidence="8">ArfGap-domain-containing protein</fullName>
    </submittedName>
</protein>
<dbReference type="InterPro" id="IPR038508">
    <property type="entry name" value="ArfGAP_dom_sf"/>
</dbReference>
<dbReference type="PRINTS" id="PR00405">
    <property type="entry name" value="REVINTRACTNG"/>
</dbReference>
<dbReference type="Pfam" id="PF01412">
    <property type="entry name" value="ArfGap"/>
    <property type="match status" value="1"/>
</dbReference>
<evidence type="ECO:0000256" key="1">
    <source>
        <dbReference type="ARBA" id="ARBA00022468"/>
    </source>
</evidence>
<keyword evidence="3 5" id="KW-0863">Zinc-finger</keyword>
<evidence type="ECO:0000256" key="6">
    <source>
        <dbReference type="SAM" id="MobiDB-lite"/>
    </source>
</evidence>
<dbReference type="GO" id="GO:0048205">
    <property type="term" value="P:COPI coating of Golgi vesicle"/>
    <property type="evidence" value="ECO:0007669"/>
    <property type="project" value="TreeGrafter"/>
</dbReference>
<dbReference type="PANTHER" id="PTHR45686">
    <property type="entry name" value="ADP-RIBOSYLATION FACTOR GTPASE ACTIVATING PROTEIN 3, ISOFORM H-RELATED"/>
    <property type="match status" value="1"/>
</dbReference>
<proteinExistence type="predicted"/>
<feature type="domain" description="Arf-GAP" evidence="7">
    <location>
        <begin position="10"/>
        <end position="130"/>
    </location>
</feature>
<keyword evidence="4" id="KW-0862">Zinc</keyword>
<dbReference type="InterPro" id="IPR001164">
    <property type="entry name" value="ArfGAP_dom"/>
</dbReference>
<gene>
    <name evidence="8" type="ORF">L227DRAFT_595079</name>
</gene>
<dbReference type="OrthoDB" id="983479at2759"/>
<evidence type="ECO:0000256" key="2">
    <source>
        <dbReference type="ARBA" id="ARBA00022723"/>
    </source>
</evidence>
<dbReference type="Gene3D" id="1.10.220.150">
    <property type="entry name" value="Arf GTPase activating protein"/>
    <property type="match status" value="1"/>
</dbReference>
<evidence type="ECO:0000259" key="7">
    <source>
        <dbReference type="PROSITE" id="PS50115"/>
    </source>
</evidence>
<dbReference type="CDD" id="cd08831">
    <property type="entry name" value="ArfGap_ArfGap2_3_like"/>
    <property type="match status" value="1"/>
</dbReference>
<evidence type="ECO:0000313" key="8">
    <source>
        <dbReference type="EMBL" id="RPD56694.1"/>
    </source>
</evidence>
<dbReference type="AlphaFoldDB" id="A0A5C2S1R9"/>
<organism evidence="8 9">
    <name type="scientific">Lentinus tigrinus ALCF2SS1-6</name>
    <dbReference type="NCBI Taxonomy" id="1328759"/>
    <lineage>
        <taxon>Eukaryota</taxon>
        <taxon>Fungi</taxon>
        <taxon>Dikarya</taxon>
        <taxon>Basidiomycota</taxon>
        <taxon>Agaricomycotina</taxon>
        <taxon>Agaricomycetes</taxon>
        <taxon>Polyporales</taxon>
        <taxon>Polyporaceae</taxon>
        <taxon>Lentinus</taxon>
    </lineage>
</organism>
<evidence type="ECO:0000256" key="3">
    <source>
        <dbReference type="ARBA" id="ARBA00022771"/>
    </source>
</evidence>
<evidence type="ECO:0000256" key="5">
    <source>
        <dbReference type="PROSITE-ProRule" id="PRU00288"/>
    </source>
</evidence>
<feature type="compositionally biased region" description="Basic and acidic residues" evidence="6">
    <location>
        <begin position="124"/>
        <end position="136"/>
    </location>
</feature>
<dbReference type="GO" id="GO:0000139">
    <property type="term" value="C:Golgi membrane"/>
    <property type="evidence" value="ECO:0007669"/>
    <property type="project" value="GOC"/>
</dbReference>
<keyword evidence="9" id="KW-1185">Reference proteome</keyword>
<dbReference type="EMBL" id="ML122286">
    <property type="protein sequence ID" value="RPD56694.1"/>
    <property type="molecule type" value="Genomic_DNA"/>
</dbReference>
<accession>A0A5C2S1R9</accession>
<dbReference type="PROSITE" id="PS50115">
    <property type="entry name" value="ARFGAP"/>
    <property type="match status" value="1"/>
</dbReference>
<evidence type="ECO:0000313" key="9">
    <source>
        <dbReference type="Proteomes" id="UP000313359"/>
    </source>
</evidence>
<feature type="compositionally biased region" description="Low complexity" evidence="6">
    <location>
        <begin position="170"/>
        <end position="212"/>
    </location>
</feature>
<feature type="compositionally biased region" description="Basic and acidic residues" evidence="6">
    <location>
        <begin position="256"/>
        <end position="288"/>
    </location>
</feature>
<keyword evidence="1" id="KW-0343">GTPase activation</keyword>